<dbReference type="EMBL" id="WNZZ01000027">
    <property type="protein sequence ID" value="MUG25606.1"/>
    <property type="molecule type" value="Genomic_DNA"/>
</dbReference>
<evidence type="ECO:0000259" key="2">
    <source>
        <dbReference type="Pfam" id="PF03787"/>
    </source>
</evidence>
<dbReference type="Pfam" id="PF03787">
    <property type="entry name" value="RAMPs"/>
    <property type="match status" value="1"/>
</dbReference>
<dbReference type="Proteomes" id="UP000029278">
    <property type="component" value="Unassembled WGS sequence"/>
</dbReference>
<dbReference type="HOGENOM" id="CLU_043263_0_0_9"/>
<organism evidence="3 5">
    <name type="scientific">Paenibacillus macerans</name>
    <name type="common">Bacillus macerans</name>
    <dbReference type="NCBI Taxonomy" id="44252"/>
    <lineage>
        <taxon>Bacteria</taxon>
        <taxon>Bacillati</taxon>
        <taxon>Bacillota</taxon>
        <taxon>Bacilli</taxon>
        <taxon>Bacillales</taxon>
        <taxon>Paenibacillaceae</taxon>
        <taxon>Paenibacillus</taxon>
    </lineage>
</organism>
<dbReference type="NCBIfam" id="TIGR01894">
    <property type="entry name" value="cas_TM1795_cmr1"/>
    <property type="match status" value="1"/>
</dbReference>
<protein>
    <submittedName>
        <fullName evidence="3">RAMP superfamily protein</fullName>
    </submittedName>
    <submittedName>
        <fullName evidence="4">Type III-B CRISPR module RAMP protein Cmr1</fullName>
    </submittedName>
</protein>
<evidence type="ECO:0000313" key="4">
    <source>
        <dbReference type="EMBL" id="MUG25606.1"/>
    </source>
</evidence>
<dbReference type="OrthoDB" id="190500at2"/>
<dbReference type="GeneID" id="77009690"/>
<keyword evidence="5" id="KW-1185">Reference proteome</keyword>
<gene>
    <name evidence="4" type="primary">cmr1</name>
    <name evidence="3" type="ORF">DJ90_4561</name>
    <name evidence="4" type="ORF">GNQ08_24915</name>
</gene>
<sequence length="491" mass="56699">MRTLKAPELRPPEVQSLLDDANKKMVRDCFTIRVVTPMVGGGVKPQWIDKLRPVRSSAIRGQLRFWWRATRGATYQNVAELRSREVEIFGSTERPSAVKIWVETDSSRIKSTPMFDESKKKMVREPWEGQYALFSFLGMKQEDPQYLNNFYFTLHVEYNLSESDVKTWARDLEELKLDVECALWAWINFGGIGSRTRRGCGSLYCSKFSPKTARADELRACFQEKVEQYKLNLVSHEANFQQTHREWPTLSTTIKFGGGETEPVKAWSMAVRELQKFRNARNEYKEGGTKRFSRSFWPEADSIRRITKIGVKDHLKSTTIKEGPDYVAFPRAQLGLPIIFHFQNDTQKHPPKDQGYEPSDIELVPKDRDRLASPVIVKAVAVENGFKAISAVVVLNQPRLGHLRLQLIQKKEFKKYIERKQYEASKRFNGKDIHPSAVYIAPEYLPEHRAKNPMRIHSNGQPTSRQDVTASAVTAFLNSGKVREWQWLNEN</sequence>
<reference evidence="4 6" key="2">
    <citation type="submission" date="2019-11" db="EMBL/GenBank/DDBJ databases">
        <title>Draft genome sequences of five Paenibacillus species of dairy origin.</title>
        <authorList>
            <person name="Olajide A.M."/>
            <person name="Chen S."/>
            <person name="Lapointe G."/>
        </authorList>
    </citation>
    <scope>NUCLEOTIDE SEQUENCE [LARGE SCALE GENOMIC DNA]</scope>
    <source>
        <strain evidence="4 6">3CT49</strain>
    </source>
</reference>
<evidence type="ECO:0000256" key="1">
    <source>
        <dbReference type="ARBA" id="ARBA00023118"/>
    </source>
</evidence>
<dbReference type="STRING" id="44252.DJ90_4561"/>
<dbReference type="GO" id="GO:0051607">
    <property type="term" value="P:defense response to virus"/>
    <property type="evidence" value="ECO:0007669"/>
    <property type="project" value="UniProtKB-KW"/>
</dbReference>
<dbReference type="RefSeq" id="WP_036626394.1">
    <property type="nucleotide sequence ID" value="NZ_BGML01000034.1"/>
</dbReference>
<evidence type="ECO:0000313" key="6">
    <source>
        <dbReference type="Proteomes" id="UP000442469"/>
    </source>
</evidence>
<evidence type="ECO:0000313" key="5">
    <source>
        <dbReference type="Proteomes" id="UP000029278"/>
    </source>
</evidence>
<feature type="domain" description="CRISPR type III-associated protein" evidence="2">
    <location>
        <begin position="31"/>
        <end position="203"/>
    </location>
</feature>
<dbReference type="AlphaFoldDB" id="A0A090ZSK1"/>
<dbReference type="InterPro" id="IPR005537">
    <property type="entry name" value="RAMP_III_fam"/>
</dbReference>
<evidence type="ECO:0000313" key="3">
    <source>
        <dbReference type="EMBL" id="KFN07071.1"/>
    </source>
</evidence>
<comment type="caution">
    <text evidence="3">The sequence shown here is derived from an EMBL/GenBank/DDBJ whole genome shotgun (WGS) entry which is preliminary data.</text>
</comment>
<dbReference type="Proteomes" id="UP000442469">
    <property type="component" value="Unassembled WGS sequence"/>
</dbReference>
<name>A0A090ZSK1_PAEMA</name>
<proteinExistence type="predicted"/>
<keyword evidence="1" id="KW-0051">Antiviral defense</keyword>
<dbReference type="EMBL" id="JMQA01000036">
    <property type="protein sequence ID" value="KFN07071.1"/>
    <property type="molecule type" value="Genomic_DNA"/>
</dbReference>
<accession>A0A090ZSK1</accession>
<dbReference type="PATRIC" id="fig|44252.3.peg.3953"/>
<dbReference type="InterPro" id="IPR007522">
    <property type="entry name" value="CRISPR-assoc_prot_TM1795"/>
</dbReference>
<reference evidence="3 5" key="1">
    <citation type="submission" date="2014-04" db="EMBL/GenBank/DDBJ databases">
        <authorList>
            <person name="Bishop-Lilly K.A."/>
            <person name="Broomall S.M."/>
            <person name="Chain P.S."/>
            <person name="Chertkov O."/>
            <person name="Coyne S.R."/>
            <person name="Daligault H.E."/>
            <person name="Davenport K.W."/>
            <person name="Erkkila T."/>
            <person name="Frey K.G."/>
            <person name="Gibbons H.S."/>
            <person name="Gu W."/>
            <person name="Jaissle J."/>
            <person name="Johnson S.L."/>
            <person name="Koroleva G.I."/>
            <person name="Ladner J.T."/>
            <person name="Lo C.-C."/>
            <person name="Minogue T.D."/>
            <person name="Munk C."/>
            <person name="Palacios G.F."/>
            <person name="Redden C.L."/>
            <person name="Rosenzweig C.N."/>
            <person name="Scholz M.B."/>
            <person name="Teshima H."/>
            <person name="Xu Y."/>
        </authorList>
    </citation>
    <scope>NUCLEOTIDE SEQUENCE [LARGE SCALE GENOMIC DNA]</scope>
    <source>
        <strain evidence="3 5">8244</strain>
    </source>
</reference>